<sequence>MPEPHKFRDAKHGGVQAAALISGCSVTNKANLCRNHLANCNNFKEAFIEEEVAEILSRAVPEDKRKLDNASTYN</sequence>
<comment type="caution">
    <text evidence="1">The sequence shown here is derived from an EMBL/GenBank/DDBJ whole genome shotgun (WGS) entry which is preliminary data.</text>
</comment>
<accession>A0A2N1M1L4</accession>
<protein>
    <submittedName>
        <fullName evidence="1">Uncharacterized protein</fullName>
    </submittedName>
</protein>
<dbReference type="EMBL" id="LLXL01007376">
    <property type="protein sequence ID" value="PKK55535.1"/>
    <property type="molecule type" value="Genomic_DNA"/>
</dbReference>
<proteinExistence type="predicted"/>
<organism evidence="1 2">
    <name type="scientific">Rhizophagus irregularis</name>
    <dbReference type="NCBI Taxonomy" id="588596"/>
    <lineage>
        <taxon>Eukaryota</taxon>
        <taxon>Fungi</taxon>
        <taxon>Fungi incertae sedis</taxon>
        <taxon>Mucoromycota</taxon>
        <taxon>Glomeromycotina</taxon>
        <taxon>Glomeromycetes</taxon>
        <taxon>Glomerales</taxon>
        <taxon>Glomeraceae</taxon>
        <taxon>Rhizophagus</taxon>
    </lineage>
</organism>
<dbReference type="Proteomes" id="UP000233469">
    <property type="component" value="Unassembled WGS sequence"/>
</dbReference>
<gene>
    <name evidence="1" type="ORF">RhiirC2_802134</name>
</gene>
<dbReference type="PROSITE" id="PS51257">
    <property type="entry name" value="PROKAR_LIPOPROTEIN"/>
    <property type="match status" value="1"/>
</dbReference>
<name>A0A2N1M1L4_9GLOM</name>
<reference evidence="1 2" key="1">
    <citation type="submission" date="2016-04" db="EMBL/GenBank/DDBJ databases">
        <title>Genome analyses suggest a sexual origin of heterokaryosis in a supposedly ancient asexual fungus.</title>
        <authorList>
            <person name="Ropars J."/>
            <person name="Sedzielewska K."/>
            <person name="Noel J."/>
            <person name="Charron P."/>
            <person name="Farinelli L."/>
            <person name="Marton T."/>
            <person name="Kruger M."/>
            <person name="Pelin A."/>
            <person name="Brachmann A."/>
            <person name="Corradi N."/>
        </authorList>
    </citation>
    <scope>NUCLEOTIDE SEQUENCE [LARGE SCALE GENOMIC DNA]</scope>
    <source>
        <strain evidence="1 2">C2</strain>
    </source>
</reference>
<dbReference type="AlphaFoldDB" id="A0A2N1M1L4"/>
<evidence type="ECO:0000313" key="2">
    <source>
        <dbReference type="Proteomes" id="UP000233469"/>
    </source>
</evidence>
<reference evidence="1 2" key="2">
    <citation type="submission" date="2017-10" db="EMBL/GenBank/DDBJ databases">
        <title>Extensive intraspecific genome diversity in a model arbuscular mycorrhizal fungus.</title>
        <authorList>
            <person name="Chen E.C.H."/>
            <person name="Morin E."/>
            <person name="Baudet D."/>
            <person name="Noel J."/>
            <person name="Ndikumana S."/>
            <person name="Charron P."/>
            <person name="St-Onge C."/>
            <person name="Giorgi J."/>
            <person name="Grigoriev I.V."/>
            <person name="Roux C."/>
            <person name="Martin F.M."/>
            <person name="Corradi N."/>
        </authorList>
    </citation>
    <scope>NUCLEOTIDE SEQUENCE [LARGE SCALE GENOMIC DNA]</scope>
    <source>
        <strain evidence="1 2">C2</strain>
    </source>
</reference>
<evidence type="ECO:0000313" key="1">
    <source>
        <dbReference type="EMBL" id="PKK55535.1"/>
    </source>
</evidence>